<organism evidence="7 8">
    <name type="scientific">Brettanomyces naardenensis</name>
    <name type="common">Yeast</name>
    <dbReference type="NCBI Taxonomy" id="13370"/>
    <lineage>
        <taxon>Eukaryota</taxon>
        <taxon>Fungi</taxon>
        <taxon>Dikarya</taxon>
        <taxon>Ascomycota</taxon>
        <taxon>Saccharomycotina</taxon>
        <taxon>Pichiomycetes</taxon>
        <taxon>Pichiales</taxon>
        <taxon>Pichiaceae</taxon>
        <taxon>Brettanomyces</taxon>
    </lineage>
</organism>
<dbReference type="Proteomes" id="UP000290900">
    <property type="component" value="Unassembled WGS sequence"/>
</dbReference>
<dbReference type="GO" id="GO:0006890">
    <property type="term" value="P:retrograde vesicle-mediated transport, Golgi to endoplasmic reticulum"/>
    <property type="evidence" value="ECO:0007669"/>
    <property type="project" value="InterPro"/>
</dbReference>
<accession>A0A448YG95</accession>
<feature type="domain" description="Sec39" evidence="6">
    <location>
        <begin position="59"/>
        <end position="734"/>
    </location>
</feature>
<evidence type="ECO:0000313" key="7">
    <source>
        <dbReference type="EMBL" id="VEU19919.1"/>
    </source>
</evidence>
<dbReference type="GO" id="GO:0005783">
    <property type="term" value="C:endoplasmic reticulum"/>
    <property type="evidence" value="ECO:0007669"/>
    <property type="project" value="UniProtKB-SubCell"/>
</dbReference>
<gene>
    <name evidence="7" type="ORF">BRENAR_LOCUS654</name>
</gene>
<protein>
    <submittedName>
        <fullName evidence="7">DEKNAAC100053</fullName>
    </submittedName>
</protein>
<evidence type="ECO:0000256" key="5">
    <source>
        <dbReference type="SAM" id="MobiDB-lite"/>
    </source>
</evidence>
<keyword evidence="8" id="KW-1185">Reference proteome</keyword>
<evidence type="ECO:0000259" key="6">
    <source>
        <dbReference type="Pfam" id="PF08314"/>
    </source>
</evidence>
<evidence type="ECO:0000256" key="2">
    <source>
        <dbReference type="ARBA" id="ARBA00022448"/>
    </source>
</evidence>
<proteinExistence type="predicted"/>
<evidence type="ECO:0000256" key="1">
    <source>
        <dbReference type="ARBA" id="ARBA00004240"/>
    </source>
</evidence>
<dbReference type="GO" id="GO:0015031">
    <property type="term" value="P:protein transport"/>
    <property type="evidence" value="ECO:0007669"/>
    <property type="project" value="UniProtKB-KW"/>
</dbReference>
<reference evidence="7 8" key="1">
    <citation type="submission" date="2018-12" db="EMBL/GenBank/DDBJ databases">
        <authorList>
            <person name="Tiukova I."/>
            <person name="Dainat J."/>
        </authorList>
    </citation>
    <scope>NUCLEOTIDE SEQUENCE [LARGE SCALE GENOMIC DNA]</scope>
</reference>
<name>A0A448YG95_BRENA</name>
<evidence type="ECO:0000256" key="3">
    <source>
        <dbReference type="ARBA" id="ARBA00022824"/>
    </source>
</evidence>
<dbReference type="InParanoid" id="A0A448YG95"/>
<keyword evidence="3" id="KW-0256">Endoplasmic reticulum</keyword>
<comment type="subcellular location">
    <subcellularLocation>
        <location evidence="1">Endoplasmic reticulum</location>
    </subcellularLocation>
</comment>
<dbReference type="EMBL" id="CAACVR010000001">
    <property type="protein sequence ID" value="VEU19919.1"/>
    <property type="molecule type" value="Genomic_DNA"/>
</dbReference>
<sequence>MTLEPSNILLSKSFLVLEYFLSEYSSRTEIEDALSKIVPLAYSSQTPTDFTITCQLPQVLELALVCIPNNVSLQEILEVVSSFLAECLAYSQTPNTDRSFEALFEELPPIISQAISLQDEEVINSAKRAVDYIDAQASRFGYPIDSRTSVPWEKKALRSMFFSFCRSRILKHNDTNPGESVVPVLRKISGSPFWSEPLYEWIHGFYMPLVHLSRFIEIPPLSDFDSYLSTSEQIELILGTAIEKNAFTAVISDTLIPYLEHQPGLWNEFNQWLVRFGDKTINEPDTKKMATNYTVLLDLVRQDNLLRAISKNREVLDDFISILISTIYLCPKAILEVFVSAKEIIGSLRVFKLDQGVEGDALPSPQETVEKMYQLIRPTSAFLKSCEKAIETGQRLYGNELSLIEIVNLSTSDSSTQLSELQKFIDSESRYGKNSRQWETLLSSIYWIFNNTEIFNQVDSETLDEMIFTKLLDLKFFNIISNVFLAEFCQLPEDKSHSIIMKYAWMYYKRATNCNPDIGSLKFSLACVNLIGNETPDVAQLRNLIYANKALMNWKLSFKPGVPVTPKQILEIDEPYKVIYRILELNEGSYRNPDALFRLLKMLIMGLNCYDKRDIFKYADESDVGPEELNPMLADVKLTCLDFASTDDTDYAYNLSVELLGLAVDHKRKESPLFRVISDKWFSFFQFVKNEIEGSPSIEMIDRKLRILGELILVTPAEFNIPVLEQWQLMNAQKGQLSNEAKGDQNSAAHTSTNTPEIPGTYNFFESSGLGDLRSRLQTSLKTSASDILNSADSADIGRNIIGRIVGAK</sequence>
<dbReference type="PANTHER" id="PTHR40787">
    <property type="entry name" value="SECRETED PROTEIN"/>
    <property type="match status" value="1"/>
</dbReference>
<feature type="region of interest" description="Disordered" evidence="5">
    <location>
        <begin position="738"/>
        <end position="761"/>
    </location>
</feature>
<dbReference type="InterPro" id="IPR013244">
    <property type="entry name" value="Sec39_domain"/>
</dbReference>
<evidence type="ECO:0000256" key="4">
    <source>
        <dbReference type="ARBA" id="ARBA00022927"/>
    </source>
</evidence>
<dbReference type="AlphaFoldDB" id="A0A448YG95"/>
<evidence type="ECO:0000313" key="8">
    <source>
        <dbReference type="Proteomes" id="UP000290900"/>
    </source>
</evidence>
<dbReference type="Pfam" id="PF08314">
    <property type="entry name" value="Sec39"/>
    <property type="match status" value="1"/>
</dbReference>
<keyword evidence="2" id="KW-0813">Transport</keyword>
<feature type="compositionally biased region" description="Polar residues" evidence="5">
    <location>
        <begin position="738"/>
        <end position="756"/>
    </location>
</feature>
<dbReference type="OrthoDB" id="342024at2759"/>
<dbReference type="PANTHER" id="PTHR40787:SF3">
    <property type="entry name" value="PROTEIN TRANSPORT PROTEIN SEC39"/>
    <property type="match status" value="1"/>
</dbReference>
<keyword evidence="4" id="KW-0653">Protein transport</keyword>